<evidence type="ECO:0000256" key="2">
    <source>
        <dbReference type="ARBA" id="ARBA00001974"/>
    </source>
</evidence>
<evidence type="ECO:0000256" key="3">
    <source>
        <dbReference type="ARBA" id="ARBA00012604"/>
    </source>
</evidence>
<reference evidence="13 14" key="1">
    <citation type="submission" date="2018-11" db="EMBL/GenBank/DDBJ databases">
        <title>Draft genome sequence of Ferruginibacter sp. BO-59.</title>
        <authorList>
            <person name="Im W.T."/>
        </authorList>
    </citation>
    <scope>NUCLEOTIDE SEQUENCE [LARGE SCALE GENOMIC DNA]</scope>
    <source>
        <strain evidence="13 14">BO-59</strain>
    </source>
</reference>
<dbReference type="FunFam" id="3.40.50.80:FF:000001">
    <property type="entry name" value="NADPH--cytochrome P450 reductase 1"/>
    <property type="match status" value="1"/>
</dbReference>
<evidence type="ECO:0000256" key="6">
    <source>
        <dbReference type="ARBA" id="ARBA00022827"/>
    </source>
</evidence>
<dbReference type="SUPFAM" id="SSF52218">
    <property type="entry name" value="Flavoproteins"/>
    <property type="match status" value="1"/>
</dbReference>
<dbReference type="Pfam" id="PF00667">
    <property type="entry name" value="FAD_binding_1"/>
    <property type="match status" value="1"/>
</dbReference>
<evidence type="ECO:0000256" key="7">
    <source>
        <dbReference type="ARBA" id="ARBA00022857"/>
    </source>
</evidence>
<organism evidence="13 14">
    <name type="scientific">Hanamia caeni</name>
    <dbReference type="NCBI Taxonomy" id="2294116"/>
    <lineage>
        <taxon>Bacteria</taxon>
        <taxon>Pseudomonadati</taxon>
        <taxon>Bacteroidota</taxon>
        <taxon>Chitinophagia</taxon>
        <taxon>Chitinophagales</taxon>
        <taxon>Chitinophagaceae</taxon>
        <taxon>Hanamia</taxon>
    </lineage>
</organism>
<keyword evidence="9" id="KW-0028">Amino-acid biosynthesis</keyword>
<dbReference type="AlphaFoldDB" id="A0A3M9NLE5"/>
<keyword evidence="14" id="KW-1185">Reference proteome</keyword>
<dbReference type="Pfam" id="PF00175">
    <property type="entry name" value="NAD_binding_1"/>
    <property type="match status" value="1"/>
</dbReference>
<dbReference type="PANTHER" id="PTHR19384">
    <property type="entry name" value="NITRIC OXIDE SYNTHASE-RELATED"/>
    <property type="match status" value="1"/>
</dbReference>
<evidence type="ECO:0000256" key="9">
    <source>
        <dbReference type="ARBA" id="ARBA00023192"/>
    </source>
</evidence>
<dbReference type="EMBL" id="RJJR01000004">
    <property type="protein sequence ID" value="RNI38023.1"/>
    <property type="molecule type" value="Genomic_DNA"/>
</dbReference>
<dbReference type="PROSITE" id="PS50902">
    <property type="entry name" value="FLAVODOXIN_LIKE"/>
    <property type="match status" value="1"/>
</dbReference>
<dbReference type="InterPro" id="IPR008254">
    <property type="entry name" value="Flavodoxin/NO_synth"/>
</dbReference>
<evidence type="ECO:0000256" key="4">
    <source>
        <dbReference type="ARBA" id="ARBA00022630"/>
    </source>
</evidence>
<name>A0A3M9NLE5_9BACT</name>
<dbReference type="Proteomes" id="UP000267223">
    <property type="component" value="Unassembled WGS sequence"/>
</dbReference>
<keyword evidence="9" id="KW-0198">Cysteine biosynthesis</keyword>
<keyword evidence="4" id="KW-0285">Flavoprotein</keyword>
<dbReference type="Gene3D" id="3.40.50.80">
    <property type="entry name" value="Nucleotide-binding domain of ferredoxin-NADP reductase (FNR) module"/>
    <property type="match status" value="1"/>
</dbReference>
<evidence type="ECO:0000259" key="12">
    <source>
        <dbReference type="PROSITE" id="PS51384"/>
    </source>
</evidence>
<keyword evidence="7" id="KW-0521">NADP</keyword>
<evidence type="ECO:0000256" key="5">
    <source>
        <dbReference type="ARBA" id="ARBA00022643"/>
    </source>
</evidence>
<dbReference type="InterPro" id="IPR001094">
    <property type="entry name" value="Flavdoxin-like"/>
</dbReference>
<dbReference type="InterPro" id="IPR001433">
    <property type="entry name" value="OxRdtase_FAD/NAD-bd"/>
</dbReference>
<dbReference type="Pfam" id="PF00258">
    <property type="entry name" value="Flavodoxin_1"/>
    <property type="match status" value="1"/>
</dbReference>
<evidence type="ECO:0000313" key="13">
    <source>
        <dbReference type="EMBL" id="RNI38023.1"/>
    </source>
</evidence>
<protein>
    <recommendedName>
        <fullName evidence="3">assimilatory sulfite reductase (NADPH)</fullName>
        <ecNumber evidence="3">1.8.1.2</ecNumber>
    </recommendedName>
</protein>
<evidence type="ECO:0000256" key="8">
    <source>
        <dbReference type="ARBA" id="ARBA00023002"/>
    </source>
</evidence>
<dbReference type="InterPro" id="IPR001709">
    <property type="entry name" value="Flavoprot_Pyr_Nucl_cyt_Rdtase"/>
</dbReference>
<dbReference type="SUPFAM" id="SSF52343">
    <property type="entry name" value="Ferredoxin reductase-like, C-terminal NADP-linked domain"/>
    <property type="match status" value="1"/>
</dbReference>
<feature type="domain" description="FAD-binding FR-type" evidence="12">
    <location>
        <begin position="212"/>
        <end position="412"/>
    </location>
</feature>
<evidence type="ECO:0000259" key="11">
    <source>
        <dbReference type="PROSITE" id="PS50902"/>
    </source>
</evidence>
<dbReference type="Gene3D" id="2.40.30.10">
    <property type="entry name" value="Translation factors"/>
    <property type="match status" value="1"/>
</dbReference>
<dbReference type="SUPFAM" id="SSF63380">
    <property type="entry name" value="Riboflavin synthase domain-like"/>
    <property type="match status" value="1"/>
</dbReference>
<keyword evidence="8" id="KW-0560">Oxidoreductase</keyword>
<evidence type="ECO:0000256" key="1">
    <source>
        <dbReference type="ARBA" id="ARBA00001917"/>
    </source>
</evidence>
<dbReference type="Gene3D" id="1.20.990.10">
    <property type="entry name" value="NADPH-cytochrome p450 Reductase, Chain A, domain 3"/>
    <property type="match status" value="1"/>
</dbReference>
<dbReference type="GO" id="GO:0019344">
    <property type="term" value="P:cysteine biosynthetic process"/>
    <property type="evidence" value="ECO:0007669"/>
    <property type="project" value="UniProtKB-KW"/>
</dbReference>
<comment type="cofactor">
    <cofactor evidence="1">
        <name>FMN</name>
        <dbReference type="ChEBI" id="CHEBI:58210"/>
    </cofactor>
</comment>
<gene>
    <name evidence="13" type="ORF">EFY79_07265</name>
</gene>
<proteinExistence type="predicted"/>
<dbReference type="PANTHER" id="PTHR19384:SF128">
    <property type="entry name" value="NADPH OXIDOREDUCTASE A"/>
    <property type="match status" value="1"/>
</dbReference>
<keyword evidence="5" id="KW-0288">FMN</keyword>
<dbReference type="GO" id="GO:0010181">
    <property type="term" value="F:FMN binding"/>
    <property type="evidence" value="ECO:0007669"/>
    <property type="project" value="InterPro"/>
</dbReference>
<comment type="caution">
    <text evidence="13">The sequence shown here is derived from an EMBL/GenBank/DDBJ whole genome shotgun (WGS) entry which is preliminary data.</text>
</comment>
<dbReference type="InterPro" id="IPR023173">
    <property type="entry name" value="NADPH_Cyt_P450_Rdtase_alpha"/>
</dbReference>
<keyword evidence="6" id="KW-0274">FAD</keyword>
<dbReference type="RefSeq" id="WP_123120011.1">
    <property type="nucleotide sequence ID" value="NZ_RJJR01000004.1"/>
</dbReference>
<dbReference type="OrthoDB" id="9789468at2"/>
<feature type="domain" description="Flavodoxin-like" evidence="11">
    <location>
        <begin position="51"/>
        <end position="188"/>
    </location>
</feature>
<dbReference type="GO" id="GO:0005829">
    <property type="term" value="C:cytosol"/>
    <property type="evidence" value="ECO:0007669"/>
    <property type="project" value="TreeGrafter"/>
</dbReference>
<accession>A0A3M9NLE5</accession>
<dbReference type="PROSITE" id="PS51384">
    <property type="entry name" value="FAD_FR"/>
    <property type="match status" value="1"/>
</dbReference>
<evidence type="ECO:0000256" key="10">
    <source>
        <dbReference type="ARBA" id="ARBA00052219"/>
    </source>
</evidence>
<dbReference type="InterPro" id="IPR003097">
    <property type="entry name" value="CysJ-like_FAD-binding"/>
</dbReference>
<dbReference type="InterPro" id="IPR029039">
    <property type="entry name" value="Flavoprotein-like_sf"/>
</dbReference>
<dbReference type="InterPro" id="IPR017938">
    <property type="entry name" value="Riboflavin_synthase-like_b-brl"/>
</dbReference>
<dbReference type="EC" id="1.8.1.2" evidence="3"/>
<dbReference type="PRINTS" id="PR00369">
    <property type="entry name" value="FLAVODOXIN"/>
</dbReference>
<sequence>MLVEQKLNSLLELINTSTNDELIWINGYLNGILSKSTPATKVETKTSTKKITIVYGTETGNSKRLATDFAGKAKKRGHNAKIQGLDQYRLTDLSKEEYFLAIMSTHGDGEPPVAAQKFYDFVHQNELKLSKLKYSVLALGDSGYPLFCKAGEDLDIRLNTLGGTRLAPLQKCDIDYDVEAEDWFSKVMNSLNDSPSASSTTSAPVVKKTSGKKIYTGRLLSHINLNDWGSNKETFHIEIEAEGVQYQPGDSIGIVPENNKEIVEKILLITGTDGSSNIDYKDQLISIFDLLKKKLNILNLPERVVKKYAAVVQQEIPSTKIDLLDLLKIYSVKDSNQFIEVLKILEPITPRQYSIASSPEAHEGEVHITVAKNCFTINDEIRHGLASEFLSLLNEENELQFYVCPNNKFRLPEEDKNIIMIGPGTGIAPFRSFLWERDSNGASGKNWLFFGEQHFLTDFLYQTEIQNWVETSLLTKVDIAFSRDQQEKIYVQHKIKKHASEFFEWLQAGSYVYVCGSKDPMSNDVEETILDVIQSAGERSPEDAKQYLENLKEEGRYVTDVY</sequence>
<comment type="catalytic activity">
    <reaction evidence="10">
        <text>hydrogen sulfide + 3 NADP(+) + 3 H2O = sulfite + 3 NADPH + 4 H(+)</text>
        <dbReference type="Rhea" id="RHEA:13801"/>
        <dbReference type="ChEBI" id="CHEBI:15377"/>
        <dbReference type="ChEBI" id="CHEBI:15378"/>
        <dbReference type="ChEBI" id="CHEBI:17359"/>
        <dbReference type="ChEBI" id="CHEBI:29919"/>
        <dbReference type="ChEBI" id="CHEBI:57783"/>
        <dbReference type="ChEBI" id="CHEBI:58349"/>
        <dbReference type="EC" id="1.8.1.2"/>
    </reaction>
</comment>
<dbReference type="Gene3D" id="3.40.50.360">
    <property type="match status" value="1"/>
</dbReference>
<comment type="cofactor">
    <cofactor evidence="2">
        <name>FAD</name>
        <dbReference type="ChEBI" id="CHEBI:57692"/>
    </cofactor>
</comment>
<dbReference type="GO" id="GO:0004783">
    <property type="term" value="F:sulfite reductase (NADPH) activity"/>
    <property type="evidence" value="ECO:0007669"/>
    <property type="project" value="UniProtKB-EC"/>
</dbReference>
<dbReference type="InterPro" id="IPR039261">
    <property type="entry name" value="FNR_nucleotide-bd"/>
</dbReference>
<evidence type="ECO:0000313" key="14">
    <source>
        <dbReference type="Proteomes" id="UP000267223"/>
    </source>
</evidence>
<dbReference type="GO" id="GO:0050660">
    <property type="term" value="F:flavin adenine dinucleotide binding"/>
    <property type="evidence" value="ECO:0007669"/>
    <property type="project" value="TreeGrafter"/>
</dbReference>
<dbReference type="InterPro" id="IPR017927">
    <property type="entry name" value="FAD-bd_FR_type"/>
</dbReference>
<dbReference type="PRINTS" id="PR00371">
    <property type="entry name" value="FPNCR"/>
</dbReference>